<name>A0A455ST84_9CHLR</name>
<dbReference type="PANTHER" id="PTHR43398">
    <property type="entry name" value="DOLICHOL-PHOSPHATE MANNOSYLTRANSFERASE SUBUNIT 1"/>
    <property type="match status" value="1"/>
</dbReference>
<evidence type="ECO:0000313" key="6">
    <source>
        <dbReference type="EMBL" id="BBH90836.1"/>
    </source>
</evidence>
<evidence type="ECO:0000256" key="2">
    <source>
        <dbReference type="ARBA" id="ARBA00022676"/>
    </source>
</evidence>
<dbReference type="AlphaFoldDB" id="A0A455ST84"/>
<sequence length="259" mass="29185">MKTLIIIPTYNEYDNLRSLLDSIFSYAPKTDILVVDDNSPDGTGKLADEISKEDPRVHVLHRAGKLGLGTAYIAGFKYAIEHEYDAAFEMDADFSHDPKYLPNFLREIEDADLVIGSRYIPGGDTPNWSFVRRMISGCGNIFARFMLGIPVKDCTAGYRCYRRRVLETIDLDTVESQGYAFQIELAYRVMKHGFKIVETPIVFMDRRVGKSKMSKKIVFEAFTWVTRTRLGKSNSSAPRNQLATAPGTQTKEITSAGTK</sequence>
<dbReference type="InterPro" id="IPR029044">
    <property type="entry name" value="Nucleotide-diphossugar_trans"/>
</dbReference>
<proteinExistence type="inferred from homology"/>
<dbReference type="GO" id="GO:0016020">
    <property type="term" value="C:membrane"/>
    <property type="evidence" value="ECO:0007669"/>
    <property type="project" value="GOC"/>
</dbReference>
<dbReference type="FunFam" id="3.90.550.10:FF:000122">
    <property type="entry name" value="Dolichol-phosphate mannosyltransferase subunit 1"/>
    <property type="match status" value="1"/>
</dbReference>
<comment type="similarity">
    <text evidence="1">Belongs to the glycosyltransferase 2 family.</text>
</comment>
<evidence type="ECO:0000256" key="4">
    <source>
        <dbReference type="SAM" id="MobiDB-lite"/>
    </source>
</evidence>
<accession>A0A455ST84</accession>
<dbReference type="Gene3D" id="3.90.550.10">
    <property type="entry name" value="Spore Coat Polysaccharide Biosynthesis Protein SpsA, Chain A"/>
    <property type="match status" value="1"/>
</dbReference>
<dbReference type="EMBL" id="AP019376">
    <property type="protein sequence ID" value="BBH90836.1"/>
    <property type="molecule type" value="Genomic_DNA"/>
</dbReference>
<dbReference type="PANTHER" id="PTHR43398:SF1">
    <property type="entry name" value="DOLICHOL-PHOSPHATE MANNOSYLTRANSFERASE SUBUNIT 1"/>
    <property type="match status" value="1"/>
</dbReference>
<keyword evidence="2 6" id="KW-0328">Glycosyltransferase</keyword>
<dbReference type="InterPro" id="IPR039528">
    <property type="entry name" value="DPM1-like"/>
</dbReference>
<dbReference type="InterPro" id="IPR001173">
    <property type="entry name" value="Glyco_trans_2-like"/>
</dbReference>
<feature type="region of interest" description="Disordered" evidence="4">
    <location>
        <begin position="231"/>
        <end position="259"/>
    </location>
</feature>
<dbReference type="SUPFAM" id="SSF53448">
    <property type="entry name" value="Nucleotide-diphospho-sugar transferases"/>
    <property type="match status" value="1"/>
</dbReference>
<gene>
    <name evidence="6" type="ORF">KTC_55870</name>
</gene>
<evidence type="ECO:0000256" key="1">
    <source>
        <dbReference type="ARBA" id="ARBA00006739"/>
    </source>
</evidence>
<feature type="domain" description="Glycosyltransferase 2-like" evidence="5">
    <location>
        <begin position="5"/>
        <end position="169"/>
    </location>
</feature>
<keyword evidence="3 6" id="KW-0808">Transferase</keyword>
<protein>
    <submittedName>
        <fullName evidence="6">Dolichyl-phosphate beta-D-mannosyltransferase</fullName>
    </submittedName>
</protein>
<dbReference type="Pfam" id="PF00535">
    <property type="entry name" value="Glycos_transf_2"/>
    <property type="match status" value="1"/>
</dbReference>
<dbReference type="CDD" id="cd06442">
    <property type="entry name" value="DPM1_like"/>
    <property type="match status" value="1"/>
</dbReference>
<dbReference type="GO" id="GO:0004582">
    <property type="term" value="F:dolichyl-phosphate beta-D-mannosyltransferase activity"/>
    <property type="evidence" value="ECO:0007669"/>
    <property type="project" value="InterPro"/>
</dbReference>
<evidence type="ECO:0000259" key="5">
    <source>
        <dbReference type="Pfam" id="PF00535"/>
    </source>
</evidence>
<reference evidence="6" key="1">
    <citation type="submission" date="2018-12" db="EMBL/GenBank/DDBJ databases">
        <title>Novel natural products biosynthetic potential of the class Ktedonobacteria.</title>
        <authorList>
            <person name="Zheng Y."/>
            <person name="Saitou A."/>
            <person name="Wang C.M."/>
            <person name="Toyoda A."/>
            <person name="Minakuchi Y."/>
            <person name="Sekiguchi Y."/>
            <person name="Ueda K."/>
            <person name="Takano H."/>
            <person name="Sakai Y."/>
            <person name="Yokota A."/>
            <person name="Yabe S."/>
        </authorList>
    </citation>
    <scope>NUCLEOTIDE SEQUENCE</scope>
    <source>
        <strain evidence="6">COM3</strain>
    </source>
</reference>
<dbReference type="GO" id="GO:0009247">
    <property type="term" value="P:glycolipid biosynthetic process"/>
    <property type="evidence" value="ECO:0007669"/>
    <property type="project" value="TreeGrafter"/>
</dbReference>
<evidence type="ECO:0000256" key="3">
    <source>
        <dbReference type="ARBA" id="ARBA00022679"/>
    </source>
</evidence>
<organism evidence="6">
    <name type="scientific">Thermosporothrix sp. COM3</name>
    <dbReference type="NCBI Taxonomy" id="2490863"/>
    <lineage>
        <taxon>Bacteria</taxon>
        <taxon>Bacillati</taxon>
        <taxon>Chloroflexota</taxon>
        <taxon>Ktedonobacteria</taxon>
        <taxon>Ktedonobacterales</taxon>
        <taxon>Thermosporotrichaceae</taxon>
        <taxon>Thermosporothrix</taxon>
    </lineage>
</organism>